<keyword evidence="1" id="KW-0227">DNA damage</keyword>
<dbReference type="InterPro" id="IPR051912">
    <property type="entry name" value="Alkylbase_DNA_Glycosylase/TA"/>
</dbReference>
<sequence>MQLLHHRSEQRVWTTGSGFAGTVGGRRHGVDMTETTGIHTAATREFTVTPRGPFSLLEAGTFGRAAEPAGDWPGGGDFDPGEGVLRLAFCRDDLRGQVGVALRWADDGPGAGSWPGRALRGTVSGLDPGEAVEPVREQVARMLSLDGDGEAFAEVGERDPLVGRLQAAAPGLRPVLFASPYEAAAWCVITQRWGRGQALRARDRIARELGRRVRVAGVEMAALPTPAQVLAAESVPGLNETKQERLRAVARAAQDAVFDPVAIREGDPAEVRARLREVRGLGPFAAALVHLRAAGAQDALVDDEPRLAALVGAGYGLGGPASAPDLARIAEAWRPFRTWTAVLFRAAGRRLPELAATPAPPPRVPRPRRAPKPAPEPLALIS</sequence>
<dbReference type="PANTHER" id="PTHR43003">
    <property type="entry name" value="DNA-3-METHYLADENINE GLYCOSYLASE"/>
    <property type="match status" value="1"/>
</dbReference>
<dbReference type="GO" id="GO:0032993">
    <property type="term" value="C:protein-DNA complex"/>
    <property type="evidence" value="ECO:0007669"/>
    <property type="project" value="TreeGrafter"/>
</dbReference>
<dbReference type="STRING" id="366584.SAMN05216377_11962"/>
<evidence type="ECO:0000256" key="2">
    <source>
        <dbReference type="ARBA" id="ARBA00023204"/>
    </source>
</evidence>
<dbReference type="Proteomes" id="UP000198967">
    <property type="component" value="Unassembled WGS sequence"/>
</dbReference>
<dbReference type="GO" id="GO:0006285">
    <property type="term" value="P:base-excision repair, AP site formation"/>
    <property type="evidence" value="ECO:0007669"/>
    <property type="project" value="TreeGrafter"/>
</dbReference>
<dbReference type="GO" id="GO:0008725">
    <property type="term" value="F:DNA-3-methyladenine glycosylase activity"/>
    <property type="evidence" value="ECO:0007669"/>
    <property type="project" value="TreeGrafter"/>
</dbReference>
<proteinExistence type="predicted"/>
<reference evidence="4 5" key="1">
    <citation type="submission" date="2016-10" db="EMBL/GenBank/DDBJ databases">
        <authorList>
            <person name="de Groot N.N."/>
        </authorList>
    </citation>
    <scope>NUCLEOTIDE SEQUENCE [LARGE SCALE GENOMIC DNA]</scope>
    <source>
        <strain evidence="4 5">CGMCC 4.3143</strain>
    </source>
</reference>
<feature type="region of interest" description="Disordered" evidence="3">
    <location>
        <begin position="354"/>
        <end position="382"/>
    </location>
</feature>
<evidence type="ECO:0000256" key="1">
    <source>
        <dbReference type="ARBA" id="ARBA00022763"/>
    </source>
</evidence>
<evidence type="ECO:0000313" key="4">
    <source>
        <dbReference type="EMBL" id="SDH12784.1"/>
    </source>
</evidence>
<dbReference type="GO" id="GO:0043916">
    <property type="term" value="F:DNA-7-methylguanine glycosylase activity"/>
    <property type="evidence" value="ECO:0007669"/>
    <property type="project" value="TreeGrafter"/>
</dbReference>
<keyword evidence="2" id="KW-0234">DNA repair</keyword>
<dbReference type="EMBL" id="FNBE01000019">
    <property type="protein sequence ID" value="SDH12784.1"/>
    <property type="molecule type" value="Genomic_DNA"/>
</dbReference>
<gene>
    <name evidence="4" type="ORF">SAMN05216377_11962</name>
</gene>
<dbReference type="PANTHER" id="PTHR43003:SF5">
    <property type="entry name" value="DNA-3-METHYLADENINE GLYCOSYLASE"/>
    <property type="match status" value="1"/>
</dbReference>
<protein>
    <submittedName>
        <fullName evidence="4">DNA-3-methyladenine glycosylase II</fullName>
    </submittedName>
</protein>
<keyword evidence="5" id="KW-1185">Reference proteome</keyword>
<dbReference type="InterPro" id="IPR011257">
    <property type="entry name" value="DNA_glycosylase"/>
</dbReference>
<dbReference type="Gene3D" id="1.10.340.30">
    <property type="entry name" value="Hypothetical protein, domain 2"/>
    <property type="match status" value="1"/>
</dbReference>
<dbReference type="AlphaFoldDB" id="A0A1G7ZVU0"/>
<dbReference type="GO" id="GO:0032131">
    <property type="term" value="F:alkylated DNA binding"/>
    <property type="evidence" value="ECO:0007669"/>
    <property type="project" value="TreeGrafter"/>
</dbReference>
<accession>A0A1G7ZVU0</accession>
<dbReference type="GO" id="GO:0006307">
    <property type="term" value="P:DNA alkylation repair"/>
    <property type="evidence" value="ECO:0007669"/>
    <property type="project" value="TreeGrafter"/>
</dbReference>
<name>A0A1G7ZVU0_PSEOR</name>
<evidence type="ECO:0000313" key="5">
    <source>
        <dbReference type="Proteomes" id="UP000198967"/>
    </source>
</evidence>
<evidence type="ECO:0000256" key="3">
    <source>
        <dbReference type="SAM" id="MobiDB-lite"/>
    </source>
</evidence>
<dbReference type="SUPFAM" id="SSF48150">
    <property type="entry name" value="DNA-glycosylase"/>
    <property type="match status" value="1"/>
</dbReference>
<organism evidence="4 5">
    <name type="scientific">Pseudonocardia oroxyli</name>
    <dbReference type="NCBI Taxonomy" id="366584"/>
    <lineage>
        <taxon>Bacteria</taxon>
        <taxon>Bacillati</taxon>
        <taxon>Actinomycetota</taxon>
        <taxon>Actinomycetes</taxon>
        <taxon>Pseudonocardiales</taxon>
        <taxon>Pseudonocardiaceae</taxon>
        <taxon>Pseudonocardia</taxon>
    </lineage>
</organism>